<keyword evidence="3 5" id="KW-0963">Cytoplasm</keyword>
<comment type="similarity">
    <text evidence="2 5">Belongs to the RRF family.</text>
</comment>
<dbReference type="InterPro" id="IPR002661">
    <property type="entry name" value="Ribosome_recyc_fac"/>
</dbReference>
<dbReference type="Proteomes" id="UP000184052">
    <property type="component" value="Unassembled WGS sequence"/>
</dbReference>
<keyword evidence="9" id="KW-1185">Reference proteome</keyword>
<feature type="domain" description="Ribosome recycling factor" evidence="7">
    <location>
        <begin position="20"/>
        <end position="183"/>
    </location>
</feature>
<dbReference type="InterPro" id="IPR036191">
    <property type="entry name" value="RRF_sf"/>
</dbReference>
<evidence type="ECO:0000256" key="6">
    <source>
        <dbReference type="SAM" id="MobiDB-lite"/>
    </source>
</evidence>
<evidence type="ECO:0000256" key="1">
    <source>
        <dbReference type="ARBA" id="ARBA00004496"/>
    </source>
</evidence>
<dbReference type="FunFam" id="1.10.132.20:FF:000001">
    <property type="entry name" value="Ribosome-recycling factor"/>
    <property type="match status" value="1"/>
</dbReference>
<dbReference type="CDD" id="cd00520">
    <property type="entry name" value="RRF"/>
    <property type="match status" value="1"/>
</dbReference>
<evidence type="ECO:0000256" key="4">
    <source>
        <dbReference type="ARBA" id="ARBA00022917"/>
    </source>
</evidence>
<dbReference type="GO" id="GO:0043023">
    <property type="term" value="F:ribosomal large subunit binding"/>
    <property type="evidence" value="ECO:0007669"/>
    <property type="project" value="TreeGrafter"/>
</dbReference>
<dbReference type="RefSeq" id="WP_073047752.1">
    <property type="nucleotide sequence ID" value="NZ_FQZL01000006.1"/>
</dbReference>
<evidence type="ECO:0000256" key="5">
    <source>
        <dbReference type="HAMAP-Rule" id="MF_00040"/>
    </source>
</evidence>
<dbReference type="AlphaFoldDB" id="A0A1M6DEX5"/>
<sequence>MHREVHKELEKKMDKTISFLKEDLGSIRAGRANPKLVDKIKVDYYGTPTPLNQLSNISVPEPRCLLIQPYDINALKDIEKTLGASDLGVNPSNDGKVIRIMIPELTEERRKDLLKTVKKETENAKVALRNERRDTNEKLKKMEKNGDLTKDDLRDAETEVQKITDKYIKKVEEIYSDKETEILEV</sequence>
<evidence type="ECO:0000256" key="2">
    <source>
        <dbReference type="ARBA" id="ARBA00005912"/>
    </source>
</evidence>
<dbReference type="EMBL" id="FQZL01000006">
    <property type="protein sequence ID" value="SHI71629.1"/>
    <property type="molecule type" value="Genomic_DNA"/>
</dbReference>
<dbReference type="STRING" id="1121476.SAMN02745751_00884"/>
<evidence type="ECO:0000313" key="9">
    <source>
        <dbReference type="Proteomes" id="UP000184052"/>
    </source>
</evidence>
<dbReference type="Pfam" id="PF01765">
    <property type="entry name" value="RRF"/>
    <property type="match status" value="1"/>
</dbReference>
<evidence type="ECO:0000256" key="3">
    <source>
        <dbReference type="ARBA" id="ARBA00022490"/>
    </source>
</evidence>
<dbReference type="OrthoDB" id="9804006at2"/>
<comment type="subcellular location">
    <subcellularLocation>
        <location evidence="1 5">Cytoplasm</location>
    </subcellularLocation>
</comment>
<dbReference type="Gene3D" id="3.30.1360.40">
    <property type="match status" value="1"/>
</dbReference>
<comment type="function">
    <text evidence="5">Responsible for the release of ribosomes from messenger RNA at the termination of protein biosynthesis. May increase the efficiency of translation by recycling ribosomes from one round of translation to another.</text>
</comment>
<organism evidence="8 9">
    <name type="scientific">Dethiosulfatibacter aminovorans DSM 17477</name>
    <dbReference type="NCBI Taxonomy" id="1121476"/>
    <lineage>
        <taxon>Bacteria</taxon>
        <taxon>Bacillati</taxon>
        <taxon>Bacillota</taxon>
        <taxon>Tissierellia</taxon>
        <taxon>Dethiosulfatibacter</taxon>
    </lineage>
</organism>
<evidence type="ECO:0000313" key="8">
    <source>
        <dbReference type="EMBL" id="SHI71629.1"/>
    </source>
</evidence>
<dbReference type="GO" id="GO:0005737">
    <property type="term" value="C:cytoplasm"/>
    <property type="evidence" value="ECO:0007669"/>
    <property type="project" value="UniProtKB-SubCell"/>
</dbReference>
<dbReference type="FunFam" id="3.30.1360.40:FF:000001">
    <property type="entry name" value="Ribosome-recycling factor"/>
    <property type="match status" value="1"/>
</dbReference>
<dbReference type="SUPFAM" id="SSF55194">
    <property type="entry name" value="Ribosome recycling factor, RRF"/>
    <property type="match status" value="1"/>
</dbReference>
<dbReference type="PANTHER" id="PTHR20982:SF3">
    <property type="entry name" value="MITOCHONDRIAL RIBOSOME RECYCLING FACTOR PSEUDO 1"/>
    <property type="match status" value="1"/>
</dbReference>
<name>A0A1M6DEX5_9FIRM</name>
<evidence type="ECO:0000259" key="7">
    <source>
        <dbReference type="Pfam" id="PF01765"/>
    </source>
</evidence>
<dbReference type="GO" id="GO:0006415">
    <property type="term" value="P:translational termination"/>
    <property type="evidence" value="ECO:0007669"/>
    <property type="project" value="UniProtKB-UniRule"/>
</dbReference>
<proteinExistence type="inferred from homology"/>
<keyword evidence="4 5" id="KW-0648">Protein biosynthesis</keyword>
<dbReference type="HAMAP" id="MF_00040">
    <property type="entry name" value="RRF"/>
    <property type="match status" value="1"/>
</dbReference>
<protein>
    <recommendedName>
        <fullName evidence="5">Ribosome-recycling factor</fullName>
        <shortName evidence="5">RRF</shortName>
    </recommendedName>
    <alternativeName>
        <fullName evidence="5">Ribosome-releasing factor</fullName>
    </alternativeName>
</protein>
<accession>A0A1M6DEX5</accession>
<feature type="region of interest" description="Disordered" evidence="6">
    <location>
        <begin position="131"/>
        <end position="152"/>
    </location>
</feature>
<dbReference type="PANTHER" id="PTHR20982">
    <property type="entry name" value="RIBOSOME RECYCLING FACTOR"/>
    <property type="match status" value="1"/>
</dbReference>
<dbReference type="Gene3D" id="1.10.132.20">
    <property type="entry name" value="Ribosome-recycling factor"/>
    <property type="match status" value="1"/>
</dbReference>
<dbReference type="NCBIfam" id="TIGR00496">
    <property type="entry name" value="frr"/>
    <property type="match status" value="1"/>
</dbReference>
<reference evidence="8 9" key="1">
    <citation type="submission" date="2016-11" db="EMBL/GenBank/DDBJ databases">
        <authorList>
            <person name="Jaros S."/>
            <person name="Januszkiewicz K."/>
            <person name="Wedrychowicz H."/>
        </authorList>
    </citation>
    <scope>NUCLEOTIDE SEQUENCE [LARGE SCALE GENOMIC DNA]</scope>
    <source>
        <strain evidence="8 9">DSM 17477</strain>
    </source>
</reference>
<gene>
    <name evidence="5" type="primary">frr</name>
    <name evidence="8" type="ORF">SAMN02745751_00884</name>
</gene>
<dbReference type="InterPro" id="IPR023584">
    <property type="entry name" value="Ribosome_recyc_fac_dom"/>
</dbReference>